<comment type="caution">
    <text evidence="9">The sequence shown here is derived from an EMBL/GenBank/DDBJ whole genome shotgun (WGS) entry which is preliminary data.</text>
</comment>
<keyword evidence="9" id="KW-0378">Hydrolase</keyword>
<dbReference type="GO" id="GO:0006304">
    <property type="term" value="P:DNA modification"/>
    <property type="evidence" value="ECO:0007669"/>
    <property type="project" value="InterPro"/>
</dbReference>
<keyword evidence="4" id="KW-0949">S-adenosyl-L-methionine</keyword>
<feature type="coiled-coil region" evidence="6">
    <location>
        <begin position="32"/>
        <end position="59"/>
    </location>
</feature>
<dbReference type="InterPro" id="IPR050953">
    <property type="entry name" value="N4_N6_ade-DNA_methylase"/>
</dbReference>
<dbReference type="GO" id="GO:0032259">
    <property type="term" value="P:methylation"/>
    <property type="evidence" value="ECO:0007669"/>
    <property type="project" value="UniProtKB-KW"/>
</dbReference>
<dbReference type="PANTHER" id="PTHR33841">
    <property type="entry name" value="DNA METHYLTRANSFERASE YEEA-RELATED"/>
    <property type="match status" value="1"/>
</dbReference>
<feature type="compositionally biased region" description="Basic residues" evidence="7">
    <location>
        <begin position="1056"/>
        <end position="1068"/>
    </location>
</feature>
<keyword evidence="9" id="KW-0540">Nuclease</keyword>
<evidence type="ECO:0000313" key="10">
    <source>
        <dbReference type="Proteomes" id="UP000288351"/>
    </source>
</evidence>
<evidence type="ECO:0000259" key="8">
    <source>
        <dbReference type="Pfam" id="PF07669"/>
    </source>
</evidence>
<dbReference type="Pfam" id="PF07669">
    <property type="entry name" value="Eco57I"/>
    <property type="match status" value="1"/>
</dbReference>
<reference evidence="9 10" key="1">
    <citation type="journal article" date="2019" name="Microbiol. Resour. Announc.">
        <title>Draft Genome Sequence of the Most Traditional epsilon-Poly-l-Lysine Producer, Streptomyces albulus NBRC14147.</title>
        <authorList>
            <person name="Yamanaka K."/>
            <person name="Hamano Y."/>
        </authorList>
    </citation>
    <scope>NUCLEOTIDE SEQUENCE [LARGE SCALE GENOMIC DNA]</scope>
    <source>
        <strain evidence="9 10">NBRC 14147</strain>
    </source>
</reference>
<dbReference type="Gene3D" id="3.40.50.150">
    <property type="entry name" value="Vaccinia Virus protein VP39"/>
    <property type="match status" value="1"/>
</dbReference>
<evidence type="ECO:0000256" key="6">
    <source>
        <dbReference type="SAM" id="Coils"/>
    </source>
</evidence>
<evidence type="ECO:0000256" key="2">
    <source>
        <dbReference type="ARBA" id="ARBA00022603"/>
    </source>
</evidence>
<dbReference type="Proteomes" id="UP000288351">
    <property type="component" value="Unassembled WGS sequence"/>
</dbReference>
<dbReference type="PRINTS" id="PR00507">
    <property type="entry name" value="N12N6MTFRASE"/>
</dbReference>
<feature type="domain" description="Type II methyltransferase M.TaqI-like" evidence="8">
    <location>
        <begin position="560"/>
        <end position="776"/>
    </location>
</feature>
<protein>
    <recommendedName>
        <fullName evidence="1">site-specific DNA-methyltransferase (adenine-specific)</fullName>
        <ecNumber evidence="1">2.1.1.72</ecNumber>
    </recommendedName>
</protein>
<dbReference type="EMBL" id="BHXC01000007">
    <property type="protein sequence ID" value="GCB94720.1"/>
    <property type="molecule type" value="Genomic_DNA"/>
</dbReference>
<proteinExistence type="predicted"/>
<feature type="region of interest" description="Disordered" evidence="7">
    <location>
        <begin position="1056"/>
        <end position="1080"/>
    </location>
</feature>
<keyword evidence="2" id="KW-0489">Methyltransferase</keyword>
<evidence type="ECO:0000256" key="4">
    <source>
        <dbReference type="ARBA" id="ARBA00022691"/>
    </source>
</evidence>
<comment type="catalytic activity">
    <reaction evidence="5">
        <text>a 2'-deoxyadenosine in DNA + S-adenosyl-L-methionine = an N(6)-methyl-2'-deoxyadenosine in DNA + S-adenosyl-L-homocysteine + H(+)</text>
        <dbReference type="Rhea" id="RHEA:15197"/>
        <dbReference type="Rhea" id="RHEA-COMP:12418"/>
        <dbReference type="Rhea" id="RHEA-COMP:12419"/>
        <dbReference type="ChEBI" id="CHEBI:15378"/>
        <dbReference type="ChEBI" id="CHEBI:57856"/>
        <dbReference type="ChEBI" id="CHEBI:59789"/>
        <dbReference type="ChEBI" id="CHEBI:90615"/>
        <dbReference type="ChEBI" id="CHEBI:90616"/>
        <dbReference type="EC" id="2.1.1.72"/>
    </reaction>
</comment>
<keyword evidence="3" id="KW-0808">Transferase</keyword>
<dbReference type="InterPro" id="IPR011639">
    <property type="entry name" value="MethylTrfase_TaqI-like_dom"/>
</dbReference>
<dbReference type="GO" id="GO:0009007">
    <property type="term" value="F:site-specific DNA-methyltransferase (adenine-specific) activity"/>
    <property type="evidence" value="ECO:0007669"/>
    <property type="project" value="UniProtKB-EC"/>
</dbReference>
<organism evidence="9 10">
    <name type="scientific">Streptomyces noursei</name>
    <name type="common">Streptomyces albulus</name>
    <dbReference type="NCBI Taxonomy" id="1971"/>
    <lineage>
        <taxon>Bacteria</taxon>
        <taxon>Bacillati</taxon>
        <taxon>Actinomycetota</taxon>
        <taxon>Actinomycetes</taxon>
        <taxon>Kitasatosporales</taxon>
        <taxon>Streptomycetaceae</taxon>
        <taxon>Streptomyces</taxon>
    </lineage>
</organism>
<evidence type="ECO:0000256" key="7">
    <source>
        <dbReference type="SAM" id="MobiDB-lite"/>
    </source>
</evidence>
<evidence type="ECO:0000256" key="5">
    <source>
        <dbReference type="ARBA" id="ARBA00047942"/>
    </source>
</evidence>
<dbReference type="EC" id="2.1.1.72" evidence="1"/>
<dbReference type="GO" id="GO:0004519">
    <property type="term" value="F:endonuclease activity"/>
    <property type="evidence" value="ECO:0007669"/>
    <property type="project" value="UniProtKB-KW"/>
</dbReference>
<evidence type="ECO:0000256" key="1">
    <source>
        <dbReference type="ARBA" id="ARBA00011900"/>
    </source>
</evidence>
<sequence length="1285" mass="142109">MLNITVAGTTLSTYYLSDPALFLREQRDRIGAEDATDGIRHAKRELRRLIADIDETSTAGDTRKRMLSWLSCFGWAYPGSLPAIEEPVLGRAHDTDNESEPAAGDLASVLITPPGQHLDASPTGRRAGKLRPQRQAEVCAREHKLPAVLLSNGTELRVIRRDPGLGGEASYLSVDLAGLAELGDEHEWRVLWALLRPEAFIPDDAGEILWKRVEDASSDAATAVSENLSGGVRTAISAIANGALHHWRQHDKPIPEPRDLFADALKVAYRLLFVAYAEDRGLLPVGTPSYDRGYSLRALRKDILTADAAWEPDGGFLWSSLRAQWALLRDGIDAGELQITGFNGGLFDPAKCQLLDDPDLTVGDTFVREAIDALSWTEAERSTSKSKALVGRRAVNYRELGVEQLGSIYEGLLSFEPQIADNPKVLARIGRGQSALVQVLDVDRVPENAESIEPYDTGAFYLFEASGQRKGSGSYYTARPLAHFVVGETLRPLVQSATPEEILNLRICDPAMGSGAFLVPAVHQLTEAYGEALARAGEVLDHKLDDAERAAYRRLIVERCIYGVDLNPMAVELAKVSLWLTTAAAGKPLSFLDAHLRCGNAVIGAGIDSWAGVPLPAQGGRVQRKASTIDDLQGSLFAVEEPDLSTLVRVREKLAHDPSDDRLQVRAKEQRFARLLDSDDFTRLRALGDWWVAPFFYTEQLKNNSGQWLSGHDSIKRGGDLRSGLAEIPGRTRTEIRPFHWEVEFPEAFFDANGERRVDAGFDAMIGNPPWEGITFKAAEFYGRFDPSYSLLKKQGERSLRQRELNERQDIEAAKNDEDTRLDGVKSFIKSSGAYTMLYSHGIAFNYYRTFLEKEISLLSPQGRLGLVIDSGVSSDVSTADHRRELLDRFTIDRFVLCDNVKGIFPIHRSEQFLLLVAGRGGPTDPLPFAADVSEVDHLLDLEARGLPISRATLEALDPESLAVPDARDPALLHLMEAIYKDRPLFLDEMPVGGWNIEWGREFNISDDRASFAPDGTGMPMRDGKDIHQYVHEFSEPINRLKEDIGEAALVGRARKRAKKKDVRSRTRSRGERFLRAPGPRQGTLEIPADSYRPCLRKKARAGDERTLISAILPPGTAVTEMHFFYRSVFDHAANGYRTSLSSEAMVFVVALLNSLTLDFIIRRKVSSTVSKAIMSTLPVPDVPLDQGDGAEVVRVSGRLTCRTPEFRELAEVLGVECAPLAKDEEYNLRAELDARVAHLYGLSAAQLDLILADFRQSADAEGSPVRPGEEYKQLVREHFARLAG</sequence>
<dbReference type="InterPro" id="IPR029063">
    <property type="entry name" value="SAM-dependent_MTases_sf"/>
</dbReference>
<dbReference type="RefSeq" id="WP_016570551.1">
    <property type="nucleotide sequence ID" value="NZ_BHXC01000007.1"/>
</dbReference>
<gene>
    <name evidence="9" type="ORF">SALB_07521</name>
</gene>
<dbReference type="SUPFAM" id="SSF53335">
    <property type="entry name" value="S-adenosyl-L-methionine-dependent methyltransferases"/>
    <property type="match status" value="1"/>
</dbReference>
<evidence type="ECO:0000313" key="9">
    <source>
        <dbReference type="EMBL" id="GCB94720.1"/>
    </source>
</evidence>
<keyword evidence="6" id="KW-0175">Coiled coil</keyword>
<dbReference type="PANTHER" id="PTHR33841:SF1">
    <property type="entry name" value="DNA METHYLTRANSFERASE A"/>
    <property type="match status" value="1"/>
</dbReference>
<evidence type="ECO:0000256" key="3">
    <source>
        <dbReference type="ARBA" id="ARBA00022679"/>
    </source>
</evidence>
<accession>A0A401RAT8</accession>
<keyword evidence="9" id="KW-0255">Endonuclease</keyword>
<name>A0A401RAT8_STRNR</name>